<accession>A0A0K2SZ62</accession>
<sequence>FIKYNFFFMKGCKRNTHRNIGVKKKLANNQSFETTWRETFIHILYLFRPITFFYSIQIGEPIRHLLLT</sequence>
<protein>
    <submittedName>
        <fullName evidence="1">Uncharacterized protein</fullName>
    </submittedName>
</protein>
<dbReference type="AlphaFoldDB" id="A0A0K2SZ62"/>
<organism evidence="1">
    <name type="scientific">Lepeophtheirus salmonis</name>
    <name type="common">Salmon louse</name>
    <name type="synonym">Caligus salmonis</name>
    <dbReference type="NCBI Taxonomy" id="72036"/>
    <lineage>
        <taxon>Eukaryota</taxon>
        <taxon>Metazoa</taxon>
        <taxon>Ecdysozoa</taxon>
        <taxon>Arthropoda</taxon>
        <taxon>Crustacea</taxon>
        <taxon>Multicrustacea</taxon>
        <taxon>Hexanauplia</taxon>
        <taxon>Copepoda</taxon>
        <taxon>Siphonostomatoida</taxon>
        <taxon>Caligidae</taxon>
        <taxon>Lepeophtheirus</taxon>
    </lineage>
</organism>
<dbReference type="EMBL" id="HACA01001677">
    <property type="protein sequence ID" value="CDW19038.1"/>
    <property type="molecule type" value="Transcribed_RNA"/>
</dbReference>
<proteinExistence type="predicted"/>
<name>A0A0K2SZ62_LEPSM</name>
<feature type="non-terminal residue" evidence="1">
    <location>
        <position position="1"/>
    </location>
</feature>
<evidence type="ECO:0000313" key="1">
    <source>
        <dbReference type="EMBL" id="CDW19038.1"/>
    </source>
</evidence>
<reference evidence="1" key="1">
    <citation type="submission" date="2014-05" db="EMBL/GenBank/DDBJ databases">
        <authorList>
            <person name="Chronopoulou M."/>
        </authorList>
    </citation>
    <scope>NUCLEOTIDE SEQUENCE</scope>
    <source>
        <tissue evidence="1">Whole organism</tissue>
    </source>
</reference>